<dbReference type="EMBL" id="RCHS01003157">
    <property type="protein sequence ID" value="RMX43642.1"/>
    <property type="molecule type" value="Genomic_DNA"/>
</dbReference>
<accession>A0A3M6TQH1</accession>
<evidence type="ECO:0000313" key="2">
    <source>
        <dbReference type="Proteomes" id="UP000275408"/>
    </source>
</evidence>
<feature type="non-terminal residue" evidence="1">
    <location>
        <position position="85"/>
    </location>
</feature>
<reference evidence="1 2" key="1">
    <citation type="journal article" date="2018" name="Sci. Rep.">
        <title>Comparative analysis of the Pocillopora damicornis genome highlights role of immune system in coral evolution.</title>
        <authorList>
            <person name="Cunning R."/>
            <person name="Bay R.A."/>
            <person name="Gillette P."/>
            <person name="Baker A.C."/>
            <person name="Traylor-Knowles N."/>
        </authorList>
    </citation>
    <scope>NUCLEOTIDE SEQUENCE [LARGE SCALE GENOMIC DNA]</scope>
    <source>
        <strain evidence="1">RSMAS</strain>
        <tissue evidence="1">Whole animal</tissue>
    </source>
</reference>
<organism evidence="1 2">
    <name type="scientific">Pocillopora damicornis</name>
    <name type="common">Cauliflower coral</name>
    <name type="synonym">Millepora damicornis</name>
    <dbReference type="NCBI Taxonomy" id="46731"/>
    <lineage>
        <taxon>Eukaryota</taxon>
        <taxon>Metazoa</taxon>
        <taxon>Cnidaria</taxon>
        <taxon>Anthozoa</taxon>
        <taxon>Hexacorallia</taxon>
        <taxon>Scleractinia</taxon>
        <taxon>Astrocoeniina</taxon>
        <taxon>Pocilloporidae</taxon>
        <taxon>Pocillopora</taxon>
    </lineage>
</organism>
<dbReference type="AlphaFoldDB" id="A0A3M6TQH1"/>
<protein>
    <submittedName>
        <fullName evidence="1">Uncharacterized protein</fullName>
    </submittedName>
</protein>
<dbReference type="Proteomes" id="UP000275408">
    <property type="component" value="Unassembled WGS sequence"/>
</dbReference>
<evidence type="ECO:0000313" key="1">
    <source>
        <dbReference type="EMBL" id="RMX43642.1"/>
    </source>
</evidence>
<comment type="caution">
    <text evidence="1">The sequence shown here is derived from an EMBL/GenBank/DDBJ whole genome shotgun (WGS) entry which is preliminary data.</text>
</comment>
<feature type="non-terminal residue" evidence="1">
    <location>
        <position position="1"/>
    </location>
</feature>
<keyword evidence="2" id="KW-1185">Reference proteome</keyword>
<proteinExistence type="predicted"/>
<name>A0A3M6TQH1_POCDA</name>
<sequence length="85" mass="9734">LKLTQKKESGCENTSQAYKFFAEPGYLHNVKVAYPQDVVRVKPPHTLEAYITTASKALKRPMFLYCWCWRILPSYHSVALLSASL</sequence>
<gene>
    <name evidence="1" type="ORF">pdam_00023383</name>
</gene>